<proteinExistence type="predicted"/>
<feature type="region of interest" description="Disordered" evidence="1">
    <location>
        <begin position="27"/>
        <end position="52"/>
    </location>
</feature>
<dbReference type="PANTHER" id="PTHR45642:SF7">
    <property type="entry name" value="GDSL ESTERASE_LIPASE"/>
    <property type="match status" value="1"/>
</dbReference>
<name>A0A7J7NUV6_9MAGN</name>
<dbReference type="InterPro" id="IPR050592">
    <property type="entry name" value="GDSL_lipolytic_enzyme"/>
</dbReference>
<dbReference type="PANTHER" id="PTHR45642">
    <property type="entry name" value="GDSL ESTERASE/LIPASE EXL3"/>
    <property type="match status" value="1"/>
</dbReference>
<gene>
    <name evidence="2" type="ORF">GIB67_014773</name>
</gene>
<protein>
    <submittedName>
        <fullName evidence="2">Uncharacterized protein</fullName>
    </submittedName>
</protein>
<dbReference type="AlphaFoldDB" id="A0A7J7NUV6"/>
<dbReference type="EMBL" id="JACGCM010000554">
    <property type="protein sequence ID" value="KAF6170956.1"/>
    <property type="molecule type" value="Genomic_DNA"/>
</dbReference>
<dbReference type="Gene3D" id="3.40.50.1110">
    <property type="entry name" value="SGNH hydrolase"/>
    <property type="match status" value="1"/>
</dbReference>
<accession>A0A7J7NUV6</accession>
<dbReference type="Proteomes" id="UP000541444">
    <property type="component" value="Unassembled WGS sequence"/>
</dbReference>
<dbReference type="InterPro" id="IPR036514">
    <property type="entry name" value="SGNH_hydro_sf"/>
</dbReference>
<organism evidence="2 3">
    <name type="scientific">Kingdonia uniflora</name>
    <dbReference type="NCBI Taxonomy" id="39325"/>
    <lineage>
        <taxon>Eukaryota</taxon>
        <taxon>Viridiplantae</taxon>
        <taxon>Streptophyta</taxon>
        <taxon>Embryophyta</taxon>
        <taxon>Tracheophyta</taxon>
        <taxon>Spermatophyta</taxon>
        <taxon>Magnoliopsida</taxon>
        <taxon>Ranunculales</taxon>
        <taxon>Circaeasteraceae</taxon>
        <taxon>Kingdonia</taxon>
    </lineage>
</organism>
<comment type="caution">
    <text evidence="2">The sequence shown here is derived from an EMBL/GenBank/DDBJ whole genome shotgun (WGS) entry which is preliminary data.</text>
</comment>
<evidence type="ECO:0000313" key="2">
    <source>
        <dbReference type="EMBL" id="KAF6170956.1"/>
    </source>
</evidence>
<evidence type="ECO:0000256" key="1">
    <source>
        <dbReference type="SAM" id="MobiDB-lite"/>
    </source>
</evidence>
<evidence type="ECO:0000313" key="3">
    <source>
        <dbReference type="Proteomes" id="UP000541444"/>
    </source>
</evidence>
<keyword evidence="3" id="KW-1185">Reference proteome</keyword>
<reference evidence="2 3" key="1">
    <citation type="journal article" date="2020" name="IScience">
        <title>Genome Sequencing of the Endangered Kingdonia uniflora (Circaeasteraceae, Ranunculales) Reveals Potential Mechanisms of Evolutionary Specialization.</title>
        <authorList>
            <person name="Sun Y."/>
            <person name="Deng T."/>
            <person name="Zhang A."/>
            <person name="Moore M.J."/>
            <person name="Landis J.B."/>
            <person name="Lin N."/>
            <person name="Zhang H."/>
            <person name="Zhang X."/>
            <person name="Huang J."/>
            <person name="Zhang X."/>
            <person name="Sun H."/>
            <person name="Wang H."/>
        </authorList>
    </citation>
    <scope>NUCLEOTIDE SEQUENCE [LARGE SCALE GENOMIC DNA]</scope>
    <source>
        <strain evidence="2">TB1705</strain>
        <tissue evidence="2">Leaf</tissue>
    </source>
</reference>
<sequence length="192" mass="22014">MDDAMKELDNIQQAIQDDSLNTTLAGMRHKSPSQLSSERSSHSQHKPCKEPKENAIQVVKPVELYLRKCFKLMANGDRNKILLTLKNGVSFASAASGYNDLTANLTVLQNVLFVSKQLAYLKHYKFALKKIVGQAKAEEIINNAIIVMIMGTNSFIQNYYLELIRSKEFNVHQYTDYLIKYMMRDIKLYLFP</sequence>